<dbReference type="AlphaFoldDB" id="A0A1M5TDN8"/>
<dbReference type="InterPro" id="IPR027417">
    <property type="entry name" value="P-loop_NTPase"/>
</dbReference>
<dbReference type="PANTHER" id="PTHR47961:SF6">
    <property type="entry name" value="DNA-DIRECTED DNA POLYMERASE"/>
    <property type="match status" value="1"/>
</dbReference>
<dbReference type="SMART" id="SM00490">
    <property type="entry name" value="HELICc"/>
    <property type="match status" value="1"/>
</dbReference>
<keyword evidence="7" id="KW-1185">Reference proteome</keyword>
<dbReference type="EMBL" id="FQWQ01000003">
    <property type="protein sequence ID" value="SHH48828.1"/>
    <property type="molecule type" value="Genomic_DNA"/>
</dbReference>
<dbReference type="GO" id="GO:0005524">
    <property type="term" value="F:ATP binding"/>
    <property type="evidence" value="ECO:0007669"/>
    <property type="project" value="UniProtKB-KW"/>
</dbReference>
<dbReference type="OrthoDB" id="9815222at2"/>
<dbReference type="InterPro" id="IPR011545">
    <property type="entry name" value="DEAD/DEAH_box_helicase_dom"/>
</dbReference>
<proteinExistence type="predicted"/>
<dbReference type="SMART" id="SM00487">
    <property type="entry name" value="DEXDc"/>
    <property type="match status" value="1"/>
</dbReference>
<feature type="domain" description="Helicase ATP-binding" evidence="5">
    <location>
        <begin position="287"/>
        <end position="461"/>
    </location>
</feature>
<protein>
    <submittedName>
        <fullName evidence="6">Helicase conserved C-terminal domain-containing protein</fullName>
    </submittedName>
</protein>
<dbReference type="GO" id="GO:0016787">
    <property type="term" value="F:hydrolase activity"/>
    <property type="evidence" value="ECO:0007669"/>
    <property type="project" value="UniProtKB-KW"/>
</dbReference>
<dbReference type="RefSeq" id="WP_073137553.1">
    <property type="nucleotide sequence ID" value="NZ_FQWQ01000003.1"/>
</dbReference>
<dbReference type="InterPro" id="IPR001650">
    <property type="entry name" value="Helicase_C-like"/>
</dbReference>
<keyword evidence="1" id="KW-0547">Nucleotide-binding</keyword>
<dbReference type="InterPro" id="IPR014001">
    <property type="entry name" value="Helicase_ATP-bd"/>
</dbReference>
<dbReference type="STRING" id="947013.SAMN04488109_4010"/>
<dbReference type="SUPFAM" id="SSF52540">
    <property type="entry name" value="P-loop containing nucleoside triphosphate hydrolases"/>
    <property type="match status" value="1"/>
</dbReference>
<keyword evidence="3 6" id="KW-0347">Helicase</keyword>
<dbReference type="Proteomes" id="UP000184212">
    <property type="component" value="Unassembled WGS sequence"/>
</dbReference>
<evidence type="ECO:0000256" key="4">
    <source>
        <dbReference type="ARBA" id="ARBA00022840"/>
    </source>
</evidence>
<keyword evidence="4" id="KW-0067">ATP-binding</keyword>
<evidence type="ECO:0000256" key="3">
    <source>
        <dbReference type="ARBA" id="ARBA00022806"/>
    </source>
</evidence>
<evidence type="ECO:0000256" key="2">
    <source>
        <dbReference type="ARBA" id="ARBA00022801"/>
    </source>
</evidence>
<dbReference type="InterPro" id="IPR050474">
    <property type="entry name" value="Hel308_SKI2-like"/>
</dbReference>
<dbReference type="Gene3D" id="3.40.50.300">
    <property type="entry name" value="P-loop containing nucleotide triphosphate hydrolases"/>
    <property type="match status" value="2"/>
</dbReference>
<name>A0A1M5TDN8_9BACT</name>
<evidence type="ECO:0000313" key="7">
    <source>
        <dbReference type="Proteomes" id="UP000184212"/>
    </source>
</evidence>
<evidence type="ECO:0000259" key="5">
    <source>
        <dbReference type="PROSITE" id="PS51192"/>
    </source>
</evidence>
<gene>
    <name evidence="6" type="ORF">SAMN04488109_4010</name>
</gene>
<dbReference type="PROSITE" id="PS51192">
    <property type="entry name" value="HELICASE_ATP_BIND_1"/>
    <property type="match status" value="1"/>
</dbReference>
<organism evidence="6 7">
    <name type="scientific">Chryseolinea serpens</name>
    <dbReference type="NCBI Taxonomy" id="947013"/>
    <lineage>
        <taxon>Bacteria</taxon>
        <taxon>Pseudomonadati</taxon>
        <taxon>Bacteroidota</taxon>
        <taxon>Cytophagia</taxon>
        <taxon>Cytophagales</taxon>
        <taxon>Fulvivirgaceae</taxon>
        <taxon>Chryseolinea</taxon>
    </lineage>
</organism>
<evidence type="ECO:0000256" key="1">
    <source>
        <dbReference type="ARBA" id="ARBA00022741"/>
    </source>
</evidence>
<dbReference type="Pfam" id="PF00271">
    <property type="entry name" value="Helicase_C"/>
    <property type="match status" value="1"/>
</dbReference>
<reference evidence="6 7" key="1">
    <citation type="submission" date="2016-11" db="EMBL/GenBank/DDBJ databases">
        <authorList>
            <person name="Jaros S."/>
            <person name="Januszkiewicz K."/>
            <person name="Wedrychowicz H."/>
        </authorList>
    </citation>
    <scope>NUCLEOTIDE SEQUENCE [LARGE SCALE GENOMIC DNA]</scope>
    <source>
        <strain evidence="6 7">DSM 24574</strain>
    </source>
</reference>
<sequence>MTTEDIDRKLTALESDSYIQNMIAQANSRYILFNTQEGRENFPPYTIQDENLNLLALYYMELGCCYAENQDMESARGPLEKGSSILEFVHGANTNKTEFSGYYSLIAALGYYVSFQYSKAFILVQKTKTDTAIGNIVALFLQRNFQLLQIEIEKILVDPTNTDDFIDEFDEGDSGADKVYLITIARALNNLVRYLQTGFPELLASAKQNLKLLKEIAEVKQEPGMWWVVRLLILLAEGFDLSALWPALSLHFDTSLVVIKKYIKALVYLPPRGIHELFITQRKSLAKVLNNDSLGAVVTIPTSSGKTRIAEIAIVSSLIKNPTGKVLYIAPFRSLAFEIENTLERVLSTVGISLSHLYGGGLYSTLEEKIIEESNVFIATPEKAKAILRGNRDLAVALKLIIIDEGHLLGANKRLIVNEMFYEELRYFAEKNNARFLLLSAVLPNAEDLSKWLTKSDETIYKDTWRPSDERLGVLEWNGKSVNLNWTSSDQERPSFNSRFVVSEQLPLQKGQRKPRVFPGNKNEAVAATAFKLRTFGTVLIFVGLQNSVFGMAEGYIKCLGNSPEDFNWQNKLDWRSYELACIETYGDKNNWLLYARKGILCHHGSLNADVRLPLERLMRNDKPLVIISTSTLGQGVNLGVSTVIFSTVYQSGTLLTSRDFWNIAGRAGRAFIDHESKVLVALDKSDSSTPKARRKTTYEQKNIRNFFDKAKIDIATSGILTMIRSLEIVANDGDIEFETLLQLITENNVHEIGERAQEIDDVLDWIDDTLLSLHELHSTSEHEDYEWIDTFFRNSLAFIQLQSQPTLGEQDLLAFFKARVIGIVAKVGNDRSKWKSIVRSGIPLNSDLFIETQLKRIVTLVESYNDSDAEVNEKVKLVRCIMKLAREAPLFKEDAKLLQDEKLLTTLDRWIHGEPYEKVLEWDNAEESIAKLFTYKIPWIFNAISKKLRLKNLDDQAEVIEEMAMLIEIGLPNLKAVKIYQAGIRSRISAFELSTLFVDEAWEKSIRDYKTEILNEKIKLQKKVSVYCSEWIDLMFELSTRKMSQIEKIPNFTISNDTMKGITVARNINGLQYLCSIDMTSMLQIDAEDVDFSALNNLQGVFFHFDDSLNAWKLVVDNPYVKINK</sequence>
<dbReference type="PANTHER" id="PTHR47961">
    <property type="entry name" value="DNA POLYMERASE THETA, PUTATIVE (AFU_ORTHOLOGUE AFUA_1G05260)-RELATED"/>
    <property type="match status" value="1"/>
</dbReference>
<dbReference type="Pfam" id="PF00270">
    <property type="entry name" value="DEAD"/>
    <property type="match status" value="1"/>
</dbReference>
<evidence type="ECO:0000313" key="6">
    <source>
        <dbReference type="EMBL" id="SHH48828.1"/>
    </source>
</evidence>
<accession>A0A1M5TDN8</accession>
<dbReference type="GO" id="GO:0003676">
    <property type="term" value="F:nucleic acid binding"/>
    <property type="evidence" value="ECO:0007669"/>
    <property type="project" value="InterPro"/>
</dbReference>
<dbReference type="GO" id="GO:0004386">
    <property type="term" value="F:helicase activity"/>
    <property type="evidence" value="ECO:0007669"/>
    <property type="project" value="UniProtKB-KW"/>
</dbReference>
<keyword evidence="2" id="KW-0378">Hydrolase</keyword>